<evidence type="ECO:0000313" key="1">
    <source>
        <dbReference type="EMBL" id="AXF86672.1"/>
    </source>
</evidence>
<dbReference type="EMBL" id="CP031124">
    <property type="protein sequence ID" value="AXF86672.1"/>
    <property type="molecule type" value="Genomic_DNA"/>
</dbReference>
<dbReference type="Proteomes" id="UP000252182">
    <property type="component" value="Chromosome"/>
</dbReference>
<dbReference type="RefSeq" id="WP_114563723.1">
    <property type="nucleotide sequence ID" value="NZ_CP031124.1"/>
</dbReference>
<name>A0A345DE84_9BURK</name>
<protein>
    <submittedName>
        <fullName evidence="1">Uncharacterized protein</fullName>
    </submittedName>
</protein>
<dbReference type="AlphaFoldDB" id="A0A345DE84"/>
<gene>
    <name evidence="1" type="ORF">DTO96_102427</name>
</gene>
<accession>A0A345DE84</accession>
<sequence>MNRTANQLHSYRCTYIPKAATFESGVTRDIQVKAFNSIDAMHRAHLITGRQIIEAARFEPS</sequence>
<dbReference type="OrthoDB" id="9154191at2"/>
<proteinExistence type="predicted"/>
<organism evidence="1 2">
    <name type="scientific">Ephemeroptericola cinctiostellae</name>
    <dbReference type="NCBI Taxonomy" id="2268024"/>
    <lineage>
        <taxon>Bacteria</taxon>
        <taxon>Pseudomonadati</taxon>
        <taxon>Pseudomonadota</taxon>
        <taxon>Betaproteobacteria</taxon>
        <taxon>Burkholderiales</taxon>
        <taxon>Burkholderiaceae</taxon>
        <taxon>Ephemeroptericola</taxon>
    </lineage>
</organism>
<dbReference type="KEGG" id="hyf:DTO96_102427"/>
<evidence type="ECO:0000313" key="2">
    <source>
        <dbReference type="Proteomes" id="UP000252182"/>
    </source>
</evidence>
<reference evidence="2" key="1">
    <citation type="submission" date="2018-07" db="EMBL/GenBank/DDBJ databases">
        <authorList>
            <person name="Kim H."/>
        </authorList>
    </citation>
    <scope>NUCLEOTIDE SEQUENCE [LARGE SCALE GENOMIC DNA]</scope>
    <source>
        <strain evidence="2">F02</strain>
    </source>
</reference>
<keyword evidence="2" id="KW-1185">Reference proteome</keyword>